<evidence type="ECO:0000313" key="3">
    <source>
        <dbReference type="Proteomes" id="UP000324632"/>
    </source>
</evidence>
<gene>
    <name evidence="2" type="ORF">E1301_Tti014824</name>
</gene>
<accession>A0A5A9PRK0</accession>
<feature type="compositionally biased region" description="Low complexity" evidence="1">
    <location>
        <begin position="42"/>
        <end position="53"/>
    </location>
</feature>
<feature type="compositionally biased region" description="Acidic residues" evidence="1">
    <location>
        <begin position="27"/>
        <end position="38"/>
    </location>
</feature>
<keyword evidence="3" id="KW-1185">Reference proteome</keyword>
<protein>
    <submittedName>
        <fullName evidence="2">Uncharacterized protein</fullName>
    </submittedName>
</protein>
<dbReference type="EMBL" id="SOYY01000001">
    <property type="protein sequence ID" value="KAA0724894.1"/>
    <property type="molecule type" value="Genomic_DNA"/>
</dbReference>
<evidence type="ECO:0000256" key="1">
    <source>
        <dbReference type="SAM" id="MobiDB-lite"/>
    </source>
</evidence>
<feature type="compositionally biased region" description="Polar residues" evidence="1">
    <location>
        <begin position="1"/>
        <end position="23"/>
    </location>
</feature>
<name>A0A5A9PRK0_9TELE</name>
<reference evidence="2 3" key="1">
    <citation type="journal article" date="2019" name="Mol. Ecol. Resour.">
        <title>Chromosome-level genome assembly of Triplophysa tibetana, a fish adapted to the harsh high-altitude environment of the Tibetan Plateau.</title>
        <authorList>
            <person name="Yang X."/>
            <person name="Liu H."/>
            <person name="Ma Z."/>
            <person name="Zou Y."/>
            <person name="Zou M."/>
            <person name="Mao Y."/>
            <person name="Li X."/>
            <person name="Wang H."/>
            <person name="Chen T."/>
            <person name="Wang W."/>
            <person name="Yang R."/>
        </authorList>
    </citation>
    <scope>NUCLEOTIDE SEQUENCE [LARGE SCALE GENOMIC DNA]</scope>
    <source>
        <strain evidence="2">TTIB1903HZAU</strain>
        <tissue evidence="2">Muscle</tissue>
    </source>
</reference>
<evidence type="ECO:0000313" key="2">
    <source>
        <dbReference type="EMBL" id="KAA0724894.1"/>
    </source>
</evidence>
<proteinExistence type="predicted"/>
<sequence length="111" mass="11907">MQGSGVYQSPSEAHTGLPTQSRLESSDDRDEEDDDDDDAVRTRTAVTAAGTDRIPVSISPPETPETQVRNRDTGGPGVFAPGWSQISRVNGRAWLRPAGGMACPLRLKCLL</sequence>
<feature type="region of interest" description="Disordered" evidence="1">
    <location>
        <begin position="1"/>
        <end position="82"/>
    </location>
</feature>
<dbReference type="Proteomes" id="UP000324632">
    <property type="component" value="Chromosome 1"/>
</dbReference>
<dbReference type="AlphaFoldDB" id="A0A5A9PRK0"/>
<comment type="caution">
    <text evidence="2">The sequence shown here is derived from an EMBL/GenBank/DDBJ whole genome shotgun (WGS) entry which is preliminary data.</text>
</comment>
<organism evidence="2 3">
    <name type="scientific">Triplophysa tibetana</name>
    <dbReference type="NCBI Taxonomy" id="1572043"/>
    <lineage>
        <taxon>Eukaryota</taxon>
        <taxon>Metazoa</taxon>
        <taxon>Chordata</taxon>
        <taxon>Craniata</taxon>
        <taxon>Vertebrata</taxon>
        <taxon>Euteleostomi</taxon>
        <taxon>Actinopterygii</taxon>
        <taxon>Neopterygii</taxon>
        <taxon>Teleostei</taxon>
        <taxon>Ostariophysi</taxon>
        <taxon>Cypriniformes</taxon>
        <taxon>Nemacheilidae</taxon>
        <taxon>Triplophysa</taxon>
    </lineage>
</organism>